<dbReference type="InterPro" id="IPR036249">
    <property type="entry name" value="Thioredoxin-like_sf"/>
</dbReference>
<dbReference type="PROSITE" id="PS50404">
    <property type="entry name" value="GST_NTER"/>
    <property type="match status" value="1"/>
</dbReference>
<dbReference type="SUPFAM" id="SSF47616">
    <property type="entry name" value="GST C-terminal domain-like"/>
    <property type="match status" value="1"/>
</dbReference>
<evidence type="ECO:0000313" key="3">
    <source>
        <dbReference type="Proteomes" id="UP000075260"/>
    </source>
</evidence>
<dbReference type="Gene3D" id="3.40.30.10">
    <property type="entry name" value="Glutaredoxin"/>
    <property type="match status" value="1"/>
</dbReference>
<dbReference type="InterPro" id="IPR004045">
    <property type="entry name" value="Glutathione_S-Trfase_N"/>
</dbReference>
<dbReference type="Gene3D" id="1.20.1050.10">
    <property type="match status" value="1"/>
</dbReference>
<protein>
    <submittedName>
        <fullName evidence="2">Glutathione S-transferase</fullName>
    </submittedName>
</protein>
<dbReference type="InterPro" id="IPR036282">
    <property type="entry name" value="Glutathione-S-Trfase_C_sf"/>
</dbReference>
<evidence type="ECO:0000259" key="1">
    <source>
        <dbReference type="PROSITE" id="PS50404"/>
    </source>
</evidence>
<dbReference type="SUPFAM" id="SSF52833">
    <property type="entry name" value="Thioredoxin-like"/>
    <property type="match status" value="1"/>
</dbReference>
<feature type="domain" description="GST N-terminal" evidence="1">
    <location>
        <begin position="8"/>
        <end position="86"/>
    </location>
</feature>
<organism evidence="2 3">
    <name type="scientific">Sorangium cellulosum</name>
    <name type="common">Polyangium cellulosum</name>
    <dbReference type="NCBI Taxonomy" id="56"/>
    <lineage>
        <taxon>Bacteria</taxon>
        <taxon>Pseudomonadati</taxon>
        <taxon>Myxococcota</taxon>
        <taxon>Polyangia</taxon>
        <taxon>Polyangiales</taxon>
        <taxon>Polyangiaceae</taxon>
        <taxon>Sorangium</taxon>
    </lineage>
</organism>
<dbReference type="Proteomes" id="UP000075260">
    <property type="component" value="Unassembled WGS sequence"/>
</dbReference>
<reference evidence="2 3" key="1">
    <citation type="submission" date="2014-02" db="EMBL/GenBank/DDBJ databases">
        <title>The small core and large imbalanced accessory genome model reveals a collaborative survival strategy of Sorangium cellulosum strains in nature.</title>
        <authorList>
            <person name="Han K."/>
            <person name="Peng R."/>
            <person name="Blom J."/>
            <person name="Li Y.-Z."/>
        </authorList>
    </citation>
    <scope>NUCLEOTIDE SEQUENCE [LARGE SCALE GENOMIC DNA]</scope>
    <source>
        <strain evidence="2 3">So0008-312</strain>
    </source>
</reference>
<accession>A0A150QJ82</accession>
<dbReference type="Pfam" id="PF13417">
    <property type="entry name" value="GST_N_3"/>
    <property type="match status" value="1"/>
</dbReference>
<dbReference type="CDD" id="cd00570">
    <property type="entry name" value="GST_N_family"/>
    <property type="match status" value="1"/>
</dbReference>
<name>A0A150QJ82_SORCE</name>
<comment type="caution">
    <text evidence="2">The sequence shown here is derived from an EMBL/GenBank/DDBJ whole genome shotgun (WGS) entry which is preliminary data.</text>
</comment>
<dbReference type="GO" id="GO:0016740">
    <property type="term" value="F:transferase activity"/>
    <property type="evidence" value="ECO:0007669"/>
    <property type="project" value="UniProtKB-KW"/>
</dbReference>
<dbReference type="Pfam" id="PF13410">
    <property type="entry name" value="GST_C_2"/>
    <property type="match status" value="1"/>
</dbReference>
<dbReference type="AlphaFoldDB" id="A0A150QJ82"/>
<dbReference type="OrthoDB" id="5242791at2"/>
<gene>
    <name evidence="2" type="ORF">BE15_44220</name>
</gene>
<keyword evidence="2" id="KW-0808">Transferase</keyword>
<dbReference type="EMBL" id="JEMA01000600">
    <property type="protein sequence ID" value="KYF68010.1"/>
    <property type="molecule type" value="Genomic_DNA"/>
</dbReference>
<proteinExistence type="predicted"/>
<sequence>MSEPGADAPFRLITIPFSHYCEKARWALDRAGVPYREDAYLPLAHALPALRAGGHRSVPVLLSRAGAIPDSTDIVRHADAFLPSEHALFPGAPDALRAEVEALEERFDRDLGPATRRVVYFHLLPDEDAAFLVMGRSFHARAAAGAALPWWFGRGAFRAYFPVARAIMRRAMRIDAASAERSLGKLRAVLDMVNERLRDGRPFLVGDRFTAADLSFAALAAPVLAPEHHPVPLPPPGELPAGLRGLVEALRDEPAGAFVRRLYRDHRQPQAGLRAAA</sequence>
<dbReference type="RefSeq" id="WP_061609415.1">
    <property type="nucleotide sequence ID" value="NZ_JEMA01000600.1"/>
</dbReference>
<evidence type="ECO:0000313" key="2">
    <source>
        <dbReference type="EMBL" id="KYF68010.1"/>
    </source>
</evidence>